<dbReference type="InterPro" id="IPR045582">
    <property type="entry name" value="Trehalase-like_N"/>
</dbReference>
<protein>
    <submittedName>
        <fullName evidence="4">Glycoside hydrolase family 15 protein</fullName>
    </submittedName>
</protein>
<comment type="caution">
    <text evidence="4">The sequence shown here is derived from an EMBL/GenBank/DDBJ whole genome shotgun (WGS) entry which is preliminary data.</text>
</comment>
<dbReference type="SUPFAM" id="SSF48208">
    <property type="entry name" value="Six-hairpin glycosidases"/>
    <property type="match status" value="1"/>
</dbReference>
<evidence type="ECO:0000313" key="4">
    <source>
        <dbReference type="EMBL" id="MDM0044451.1"/>
    </source>
</evidence>
<dbReference type="InterPro" id="IPR008928">
    <property type="entry name" value="6-hairpin_glycosidase_sf"/>
</dbReference>
<dbReference type="Pfam" id="PF00723">
    <property type="entry name" value="Glyco_hydro_15"/>
    <property type="match status" value="1"/>
</dbReference>
<keyword evidence="4" id="KW-0378">Hydrolase</keyword>
<dbReference type="GO" id="GO:0016787">
    <property type="term" value="F:hydrolase activity"/>
    <property type="evidence" value="ECO:0007669"/>
    <property type="project" value="UniProtKB-KW"/>
</dbReference>
<feature type="compositionally biased region" description="Basic residues" evidence="1">
    <location>
        <begin position="608"/>
        <end position="617"/>
    </location>
</feature>
<dbReference type="RefSeq" id="WP_286659489.1">
    <property type="nucleotide sequence ID" value="NZ_JASZYV010000001.1"/>
</dbReference>
<name>A0ABT7N946_9BURK</name>
<dbReference type="Proteomes" id="UP001174908">
    <property type="component" value="Unassembled WGS sequence"/>
</dbReference>
<dbReference type="PANTHER" id="PTHR31616:SF0">
    <property type="entry name" value="GLUCAN 1,4-ALPHA-GLUCOSIDASE"/>
    <property type="match status" value="1"/>
</dbReference>
<dbReference type="InterPro" id="IPR011613">
    <property type="entry name" value="GH15-like"/>
</dbReference>
<sequence>MPSQPIEDYAVIGDCHTAALVGRNGSIDWLCLPRFDSPACFAALLGGPEHGRWLVAPAVPILGVKRRYRPGTLILETEFETDSGVVRVVDCMPIRNGRSDLLRMIIGVRGRVPMQMELVMRLDYGSIVPWVRRTEGGLLATAGPDSLLLQTPLPLTGRHMRTRSEFEVTRGERIPLNLAHCASHLPLPQPQDPEALLASTEKFWRDWSRRCSHRGPHREAVVRSLLTLKALTYLPTGGIVAAATTSLPEQPGGVRNWDYRYCWLRDATFTLNALLLAGHTEEAEAWREWLLRAIAGRPGDLQTLYSVTGERRVDEYELDWLPGYNGAAPVRVGNAAARQLQLDIYGELMDTLHLARHAGVPPQPHAWSIQRTLLDYLERRWEEPDEGIWEIRGPRRQFTHSKIMAWVAFDRAIKSVEQFGLDGPVDRWRELCAEIHARVCKEGFNRRRNSFVQCLGGTALDASLLLIPQLGFLPAEDPRVQGTVEAVRRELSRGALVWRYQTRTGVDNLPPGEGGFVPCSFWLVDGLALVGRRKEAQALFKKVLALCNDVGLLSEEIDPDTGHMLGNFPQAFSHMALVNTVRVLGLSRERMAQTSRKGERPAAATAARGRRPARPAARKAGSSP</sequence>
<accession>A0ABT7N946</accession>
<proteinExistence type="predicted"/>
<evidence type="ECO:0000259" key="3">
    <source>
        <dbReference type="Pfam" id="PF19291"/>
    </source>
</evidence>
<feature type="domain" description="Trehalase-like N-terminal" evidence="3">
    <location>
        <begin position="4"/>
        <end position="152"/>
    </location>
</feature>
<dbReference type="PANTHER" id="PTHR31616">
    <property type="entry name" value="TREHALASE"/>
    <property type="match status" value="1"/>
</dbReference>
<dbReference type="Pfam" id="PF19291">
    <property type="entry name" value="TREH_N"/>
    <property type="match status" value="1"/>
</dbReference>
<dbReference type="InterPro" id="IPR012341">
    <property type="entry name" value="6hp_glycosidase-like_sf"/>
</dbReference>
<organism evidence="4 5">
    <name type="scientific">Variovorax dokdonensis</name>
    <dbReference type="NCBI Taxonomy" id="344883"/>
    <lineage>
        <taxon>Bacteria</taxon>
        <taxon>Pseudomonadati</taxon>
        <taxon>Pseudomonadota</taxon>
        <taxon>Betaproteobacteria</taxon>
        <taxon>Burkholderiales</taxon>
        <taxon>Comamonadaceae</taxon>
        <taxon>Variovorax</taxon>
    </lineage>
</organism>
<gene>
    <name evidence="4" type="ORF">QTH91_08175</name>
</gene>
<keyword evidence="5" id="KW-1185">Reference proteome</keyword>
<dbReference type="EMBL" id="JASZYV010000001">
    <property type="protein sequence ID" value="MDM0044451.1"/>
    <property type="molecule type" value="Genomic_DNA"/>
</dbReference>
<feature type="compositionally biased region" description="Basic and acidic residues" evidence="1">
    <location>
        <begin position="591"/>
        <end position="600"/>
    </location>
</feature>
<dbReference type="Gene3D" id="1.50.10.10">
    <property type="match status" value="1"/>
</dbReference>
<reference evidence="4" key="1">
    <citation type="submission" date="2023-06" db="EMBL/GenBank/DDBJ databases">
        <authorList>
            <person name="Jiang Y."/>
            <person name="Liu Q."/>
        </authorList>
    </citation>
    <scope>NUCLEOTIDE SEQUENCE</scope>
    <source>
        <strain evidence="4">CGMCC 1.12089</strain>
    </source>
</reference>
<evidence type="ECO:0000259" key="2">
    <source>
        <dbReference type="Pfam" id="PF00723"/>
    </source>
</evidence>
<feature type="domain" description="GH15-like" evidence="2">
    <location>
        <begin position="215"/>
        <end position="581"/>
    </location>
</feature>
<feature type="region of interest" description="Disordered" evidence="1">
    <location>
        <begin position="591"/>
        <end position="624"/>
    </location>
</feature>
<evidence type="ECO:0000256" key="1">
    <source>
        <dbReference type="SAM" id="MobiDB-lite"/>
    </source>
</evidence>
<evidence type="ECO:0000313" key="5">
    <source>
        <dbReference type="Proteomes" id="UP001174908"/>
    </source>
</evidence>